<dbReference type="InterPro" id="IPR002716">
    <property type="entry name" value="PIN_dom"/>
</dbReference>
<name>A0A7C9IYC2_9BACT</name>
<dbReference type="PANTHER" id="PTHR36173:SF1">
    <property type="entry name" value="RIBONUCLEASE VAPC22"/>
    <property type="match status" value="1"/>
</dbReference>
<dbReference type="SUPFAM" id="SSF88723">
    <property type="entry name" value="PIN domain-like"/>
    <property type="match status" value="1"/>
</dbReference>
<protein>
    <submittedName>
        <fullName evidence="2">PIN domain-containing protein</fullName>
    </submittedName>
</protein>
<dbReference type="InterPro" id="IPR052919">
    <property type="entry name" value="TA_system_RNase"/>
</dbReference>
<feature type="domain" description="PIN" evidence="1">
    <location>
        <begin position="4"/>
        <end position="124"/>
    </location>
</feature>
<dbReference type="Proteomes" id="UP000482487">
    <property type="component" value="Unassembled WGS sequence"/>
</dbReference>
<dbReference type="InterPro" id="IPR041705">
    <property type="entry name" value="PIN_Sll0205"/>
</dbReference>
<accession>A0A7C9IYC2</accession>
<comment type="caution">
    <text evidence="2">The sequence shown here is derived from an EMBL/GenBank/DDBJ whole genome shotgun (WGS) entry which is preliminary data.</text>
</comment>
<evidence type="ECO:0000313" key="2">
    <source>
        <dbReference type="EMBL" id="MYL84902.1"/>
    </source>
</evidence>
<organism evidence="2 3">
    <name type="scientific">Solidesulfovibrio aerotolerans</name>
    <dbReference type="NCBI Taxonomy" id="295255"/>
    <lineage>
        <taxon>Bacteria</taxon>
        <taxon>Pseudomonadati</taxon>
        <taxon>Thermodesulfobacteriota</taxon>
        <taxon>Desulfovibrionia</taxon>
        <taxon>Desulfovibrionales</taxon>
        <taxon>Desulfovibrionaceae</taxon>
        <taxon>Solidesulfovibrio</taxon>
    </lineage>
</organism>
<dbReference type="CDD" id="cd09872">
    <property type="entry name" value="PIN_Sll0205-like"/>
    <property type="match status" value="1"/>
</dbReference>
<sequence length="131" mass="14458">MKRYLLDTHALVFWSLGQHLSPRFASRLDRLCQAGRLAVSAVSFWEIALLVQKGRLALDDVAAWKDEIVAASGLNVLTPDADVMIASTRLPPLHKDPMDRLILAHALAAGAVLITRDATLCRYDAPTLWLD</sequence>
<keyword evidence="3" id="KW-1185">Reference proteome</keyword>
<dbReference type="AlphaFoldDB" id="A0A7C9IYC2"/>
<dbReference type="OrthoDB" id="9798990at2"/>
<evidence type="ECO:0000259" key="1">
    <source>
        <dbReference type="Pfam" id="PF01850"/>
    </source>
</evidence>
<dbReference type="Pfam" id="PF01850">
    <property type="entry name" value="PIN"/>
    <property type="match status" value="1"/>
</dbReference>
<dbReference type="RefSeq" id="WP_160963355.1">
    <property type="nucleotide sequence ID" value="NZ_WVUD01000046.1"/>
</dbReference>
<reference evidence="2 3" key="1">
    <citation type="submission" date="2020-01" db="EMBL/GenBank/DDBJ databases">
        <title>Genome sequence of Desulfovibrio aerotolerans DSM 16695(T).</title>
        <authorList>
            <person name="Karnachuk O."/>
            <person name="Avakyan M."/>
            <person name="Mardanov A."/>
            <person name="Kadnikov V."/>
            <person name="Ravin N."/>
        </authorList>
    </citation>
    <scope>NUCLEOTIDE SEQUENCE [LARGE SCALE GENOMIC DNA]</scope>
    <source>
        <strain evidence="2 3">DSM 16695</strain>
    </source>
</reference>
<evidence type="ECO:0000313" key="3">
    <source>
        <dbReference type="Proteomes" id="UP000482487"/>
    </source>
</evidence>
<dbReference type="Gene3D" id="3.40.50.1010">
    <property type="entry name" value="5'-nuclease"/>
    <property type="match status" value="1"/>
</dbReference>
<dbReference type="EMBL" id="WVUD01000046">
    <property type="protein sequence ID" value="MYL84902.1"/>
    <property type="molecule type" value="Genomic_DNA"/>
</dbReference>
<dbReference type="PANTHER" id="PTHR36173">
    <property type="entry name" value="RIBONUCLEASE VAPC16-RELATED"/>
    <property type="match status" value="1"/>
</dbReference>
<dbReference type="InterPro" id="IPR029060">
    <property type="entry name" value="PIN-like_dom_sf"/>
</dbReference>
<proteinExistence type="predicted"/>
<gene>
    <name evidence="2" type="ORF">GTA51_17460</name>
</gene>